<organism evidence="10 11">
    <name type="scientific">Cyanobacterium aponinum 0216</name>
    <dbReference type="NCBI Taxonomy" id="2676140"/>
    <lineage>
        <taxon>Bacteria</taxon>
        <taxon>Bacillati</taxon>
        <taxon>Cyanobacteriota</taxon>
        <taxon>Cyanophyceae</taxon>
        <taxon>Oscillatoriophycideae</taxon>
        <taxon>Chroococcales</taxon>
        <taxon>Geminocystaceae</taxon>
        <taxon>Cyanobacterium</taxon>
    </lineage>
</organism>
<evidence type="ECO:0000256" key="3">
    <source>
        <dbReference type="ARBA" id="ARBA00022679"/>
    </source>
</evidence>
<keyword evidence="6" id="KW-0408">Iron</keyword>
<keyword evidence="5" id="KW-0663">Pyridoxal phosphate</keyword>
<dbReference type="GO" id="GO:0046872">
    <property type="term" value="F:metal ion binding"/>
    <property type="evidence" value="ECO:0007669"/>
    <property type="project" value="UniProtKB-KW"/>
</dbReference>
<dbReference type="Gene3D" id="3.40.640.10">
    <property type="entry name" value="Type I PLP-dependent aspartate aminotransferase-like (Major domain)"/>
    <property type="match status" value="1"/>
</dbReference>
<evidence type="ECO:0000259" key="9">
    <source>
        <dbReference type="Pfam" id="PF00266"/>
    </source>
</evidence>
<keyword evidence="4" id="KW-0479">Metal-binding</keyword>
<feature type="domain" description="Aminotransferase class V" evidence="9">
    <location>
        <begin position="5"/>
        <end position="359"/>
    </location>
</feature>
<dbReference type="SUPFAM" id="SSF53383">
    <property type="entry name" value="PLP-dependent transferases"/>
    <property type="match status" value="1"/>
</dbReference>
<name>A0A844GZ09_9CHRO</name>
<comment type="catalytic activity">
    <reaction evidence="8">
        <text>(sulfur carrier)-H + L-cysteine = (sulfur carrier)-SH + L-alanine</text>
        <dbReference type="Rhea" id="RHEA:43892"/>
        <dbReference type="Rhea" id="RHEA-COMP:14737"/>
        <dbReference type="Rhea" id="RHEA-COMP:14739"/>
        <dbReference type="ChEBI" id="CHEBI:29917"/>
        <dbReference type="ChEBI" id="CHEBI:35235"/>
        <dbReference type="ChEBI" id="CHEBI:57972"/>
        <dbReference type="ChEBI" id="CHEBI:64428"/>
        <dbReference type="EC" id="2.8.1.7"/>
    </reaction>
</comment>
<dbReference type="GO" id="GO:0008483">
    <property type="term" value="F:transaminase activity"/>
    <property type="evidence" value="ECO:0007669"/>
    <property type="project" value="UniProtKB-KW"/>
</dbReference>
<evidence type="ECO:0000313" key="10">
    <source>
        <dbReference type="EMBL" id="MTF40049.1"/>
    </source>
</evidence>
<evidence type="ECO:0000256" key="5">
    <source>
        <dbReference type="ARBA" id="ARBA00022898"/>
    </source>
</evidence>
<dbReference type="GO" id="GO:0031071">
    <property type="term" value="F:cysteine desulfurase activity"/>
    <property type="evidence" value="ECO:0007669"/>
    <property type="project" value="UniProtKB-EC"/>
</dbReference>
<dbReference type="AlphaFoldDB" id="A0A844GZ09"/>
<proteinExistence type="inferred from homology"/>
<dbReference type="InterPro" id="IPR016454">
    <property type="entry name" value="Cysteine_dSase"/>
</dbReference>
<dbReference type="Proteomes" id="UP000437131">
    <property type="component" value="Unassembled WGS sequence"/>
</dbReference>
<accession>A0A844GZ09</accession>
<comment type="cofactor">
    <cofactor evidence="1">
        <name>pyridoxal 5'-phosphate</name>
        <dbReference type="ChEBI" id="CHEBI:597326"/>
    </cofactor>
</comment>
<reference evidence="10 11" key="1">
    <citation type="submission" date="2019-11" db="EMBL/GenBank/DDBJ databases">
        <title>Isolation of a new High Light Tolerant Cyanobacteria.</title>
        <authorList>
            <person name="Dobson Z."/>
            <person name="Vaughn N."/>
            <person name="Vaughn M."/>
            <person name="Fromme P."/>
            <person name="Mazor Y."/>
        </authorList>
    </citation>
    <scope>NUCLEOTIDE SEQUENCE [LARGE SCALE GENOMIC DNA]</scope>
    <source>
        <strain evidence="10 11">0216</strain>
    </source>
</reference>
<keyword evidence="3 10" id="KW-0808">Transferase</keyword>
<evidence type="ECO:0000256" key="8">
    <source>
        <dbReference type="ARBA" id="ARBA00050776"/>
    </source>
</evidence>
<dbReference type="InterPro" id="IPR015424">
    <property type="entry name" value="PyrdxlP-dep_Trfase"/>
</dbReference>
<sequence length="388" mass="42629">MSNPIYLDYHSTTPVDRRVAEKVYDYMVNNFGNSSSIDHIFGDRTQEAIKKAKRQIADLINSSPQEIIFTSGTTESINLVIQGLQPSRIIISPVEHKAVIDTCQAMAKKGLAEIIWLKVDKKARIDFNHLEKVCSQGADLLCIMGANNEVGNIYPIEEIGKIAQKYHIPFLCDGSQAVGKIPVNFEDWGITFLTISGHKLYAPKGIGALVIRKGYRLQPLIYGGGHQNGIRSGTLNVSGIVGLGEACYLRQLEMQEDESAIALKRNHLQSLLQSKIPQLVINGDTENRLAGNLHISIPNVPNSAIIARIRHKLAISTGSACSSATVSPSHVLRAMNLSDDLIEGALRIGVGKFTRDIEIEKSADIITNAVEKIFQLTSIYDADKFTRI</sequence>
<dbReference type="Pfam" id="PF00266">
    <property type="entry name" value="Aminotran_5"/>
    <property type="match status" value="1"/>
</dbReference>
<gene>
    <name evidence="10" type="ORF">GGC33_14085</name>
</gene>
<dbReference type="PANTHER" id="PTHR11601:SF34">
    <property type="entry name" value="CYSTEINE DESULFURASE"/>
    <property type="match status" value="1"/>
</dbReference>
<dbReference type="PANTHER" id="PTHR11601">
    <property type="entry name" value="CYSTEINE DESULFURYLASE FAMILY MEMBER"/>
    <property type="match status" value="1"/>
</dbReference>
<dbReference type="GO" id="GO:0051536">
    <property type="term" value="F:iron-sulfur cluster binding"/>
    <property type="evidence" value="ECO:0007669"/>
    <property type="project" value="UniProtKB-KW"/>
</dbReference>
<comment type="similarity">
    <text evidence="2">Belongs to the class-V pyridoxal-phosphate-dependent aminotransferase family. NifS/IscS subfamily.</text>
</comment>
<dbReference type="Gene3D" id="3.90.1150.10">
    <property type="entry name" value="Aspartate Aminotransferase, domain 1"/>
    <property type="match status" value="1"/>
</dbReference>
<dbReference type="InterPro" id="IPR015422">
    <property type="entry name" value="PyrdxlP-dep_Trfase_small"/>
</dbReference>
<comment type="caution">
    <text evidence="10">The sequence shown here is derived from an EMBL/GenBank/DDBJ whole genome shotgun (WGS) entry which is preliminary data.</text>
</comment>
<evidence type="ECO:0000256" key="2">
    <source>
        <dbReference type="ARBA" id="ARBA00006490"/>
    </source>
</evidence>
<evidence type="ECO:0000256" key="7">
    <source>
        <dbReference type="ARBA" id="ARBA00023014"/>
    </source>
</evidence>
<keyword evidence="7" id="KW-0411">Iron-sulfur</keyword>
<dbReference type="PIRSF" id="PIRSF005572">
    <property type="entry name" value="NifS"/>
    <property type="match status" value="1"/>
</dbReference>
<dbReference type="InterPro" id="IPR015421">
    <property type="entry name" value="PyrdxlP-dep_Trfase_major"/>
</dbReference>
<evidence type="ECO:0000256" key="1">
    <source>
        <dbReference type="ARBA" id="ARBA00001933"/>
    </source>
</evidence>
<dbReference type="RefSeq" id="WP_155084381.1">
    <property type="nucleotide sequence ID" value="NZ_WMIA01000021.1"/>
</dbReference>
<protein>
    <submittedName>
        <fullName evidence="10">Aminotransferase class V-fold PLP-dependent enzyme</fullName>
    </submittedName>
</protein>
<dbReference type="InterPro" id="IPR000192">
    <property type="entry name" value="Aminotrans_V_dom"/>
</dbReference>
<evidence type="ECO:0000256" key="6">
    <source>
        <dbReference type="ARBA" id="ARBA00023004"/>
    </source>
</evidence>
<evidence type="ECO:0000256" key="4">
    <source>
        <dbReference type="ARBA" id="ARBA00022723"/>
    </source>
</evidence>
<keyword evidence="10" id="KW-0032">Aminotransferase</keyword>
<evidence type="ECO:0000313" key="11">
    <source>
        <dbReference type="Proteomes" id="UP000437131"/>
    </source>
</evidence>
<dbReference type="EMBL" id="WMIA01000021">
    <property type="protein sequence ID" value="MTF40049.1"/>
    <property type="molecule type" value="Genomic_DNA"/>
</dbReference>